<dbReference type="PANTHER" id="PTHR37477:SF1">
    <property type="entry name" value="COBALT-PRECORRIN-5A HYDROLASE"/>
    <property type="match status" value="1"/>
</dbReference>
<dbReference type="Pfam" id="PF01890">
    <property type="entry name" value="CbiG_C"/>
    <property type="match status" value="1"/>
</dbReference>
<keyword evidence="3" id="KW-1185">Reference proteome</keyword>
<evidence type="ECO:0000313" key="3">
    <source>
        <dbReference type="Proteomes" id="UP001595867"/>
    </source>
</evidence>
<dbReference type="RefSeq" id="WP_378066393.1">
    <property type="nucleotide sequence ID" value="NZ_JBHSBL010000010.1"/>
</dbReference>
<name>A0ABV8IQU5_9ACTN</name>
<dbReference type="InterPro" id="IPR036518">
    <property type="entry name" value="CobE/GbiG_C_sf"/>
</dbReference>
<feature type="domain" description="CobE/GbiG C-terminal" evidence="1">
    <location>
        <begin position="2"/>
        <end position="117"/>
    </location>
</feature>
<sequence length="131" mass="12871">MIALGLGARGGVALAGPVRVALAGAGVRPADVGVLATLDRLAAERRFRDLAEEFGWRLAGFSAAELAACPVPNPSALVAAATGTPGVAEAAALLAAGPGSVLILPKTARDGVTVALAMNRPDPARAGRAGQ</sequence>
<evidence type="ECO:0000313" key="2">
    <source>
        <dbReference type="EMBL" id="MFC4065364.1"/>
    </source>
</evidence>
<dbReference type="Gene3D" id="3.30.420.180">
    <property type="entry name" value="CobE/GbiG C-terminal domain"/>
    <property type="match status" value="1"/>
</dbReference>
<accession>A0ABV8IQU5</accession>
<protein>
    <submittedName>
        <fullName evidence="2">Cobalamin biosynthesis protein</fullName>
    </submittedName>
</protein>
<dbReference type="InterPro" id="IPR002750">
    <property type="entry name" value="CobE/GbiG_C"/>
</dbReference>
<dbReference type="Proteomes" id="UP001595867">
    <property type="component" value="Unassembled WGS sequence"/>
</dbReference>
<dbReference type="PANTHER" id="PTHR37477">
    <property type="entry name" value="COBALT-PRECORRIN-5A HYDROLASE"/>
    <property type="match status" value="1"/>
</dbReference>
<gene>
    <name evidence="2" type="ORF">ACFO0C_10510</name>
</gene>
<reference evidence="3" key="1">
    <citation type="journal article" date="2019" name="Int. J. Syst. Evol. Microbiol.">
        <title>The Global Catalogue of Microorganisms (GCM) 10K type strain sequencing project: providing services to taxonomists for standard genome sequencing and annotation.</title>
        <authorList>
            <consortium name="The Broad Institute Genomics Platform"/>
            <consortium name="The Broad Institute Genome Sequencing Center for Infectious Disease"/>
            <person name="Wu L."/>
            <person name="Ma J."/>
        </authorList>
    </citation>
    <scope>NUCLEOTIDE SEQUENCE [LARGE SCALE GENOMIC DNA]</scope>
    <source>
        <strain evidence="3">TBRC 5832</strain>
    </source>
</reference>
<organism evidence="2 3">
    <name type="scientific">Actinoplanes subglobosus</name>
    <dbReference type="NCBI Taxonomy" id="1547892"/>
    <lineage>
        <taxon>Bacteria</taxon>
        <taxon>Bacillati</taxon>
        <taxon>Actinomycetota</taxon>
        <taxon>Actinomycetes</taxon>
        <taxon>Micromonosporales</taxon>
        <taxon>Micromonosporaceae</taxon>
        <taxon>Actinoplanes</taxon>
    </lineage>
</organism>
<dbReference type="EMBL" id="JBHSBL010000010">
    <property type="protein sequence ID" value="MFC4065364.1"/>
    <property type="molecule type" value="Genomic_DNA"/>
</dbReference>
<comment type="caution">
    <text evidence="2">The sequence shown here is derived from an EMBL/GenBank/DDBJ whole genome shotgun (WGS) entry which is preliminary data.</text>
</comment>
<dbReference type="SUPFAM" id="SSF159664">
    <property type="entry name" value="CobE/GbiG C-terminal domain-like"/>
    <property type="match status" value="1"/>
</dbReference>
<evidence type="ECO:0000259" key="1">
    <source>
        <dbReference type="Pfam" id="PF01890"/>
    </source>
</evidence>
<dbReference type="InterPro" id="IPR052553">
    <property type="entry name" value="CbiG_hydrolase"/>
</dbReference>
<proteinExistence type="predicted"/>